<accession>A0AAW1MZS5</accession>
<dbReference type="EMBL" id="JASPKY010000029">
    <property type="protein sequence ID" value="KAK9751330.1"/>
    <property type="molecule type" value="Genomic_DNA"/>
</dbReference>
<dbReference type="InterPro" id="IPR043504">
    <property type="entry name" value="Peptidase_S1_PA_chymotrypsin"/>
</dbReference>
<dbReference type="SUPFAM" id="SSF50494">
    <property type="entry name" value="Trypsin-like serine proteases"/>
    <property type="match status" value="1"/>
</dbReference>
<name>A0AAW1MZS5_POPJA</name>
<evidence type="ECO:0000256" key="7">
    <source>
        <dbReference type="ARBA" id="ARBA00023145"/>
    </source>
</evidence>
<evidence type="ECO:0000256" key="4">
    <source>
        <dbReference type="ARBA" id="ARBA00022729"/>
    </source>
</evidence>
<organism evidence="11 12">
    <name type="scientific">Popillia japonica</name>
    <name type="common">Japanese beetle</name>
    <dbReference type="NCBI Taxonomy" id="7064"/>
    <lineage>
        <taxon>Eukaryota</taxon>
        <taxon>Metazoa</taxon>
        <taxon>Ecdysozoa</taxon>
        <taxon>Arthropoda</taxon>
        <taxon>Hexapoda</taxon>
        <taxon>Insecta</taxon>
        <taxon>Pterygota</taxon>
        <taxon>Neoptera</taxon>
        <taxon>Endopterygota</taxon>
        <taxon>Coleoptera</taxon>
        <taxon>Polyphaga</taxon>
        <taxon>Scarabaeiformia</taxon>
        <taxon>Scarabaeidae</taxon>
        <taxon>Rutelinae</taxon>
        <taxon>Popillia</taxon>
    </lineage>
</organism>
<evidence type="ECO:0000256" key="8">
    <source>
        <dbReference type="ARBA" id="ARBA00023157"/>
    </source>
</evidence>
<dbReference type="PRINTS" id="PR00722">
    <property type="entry name" value="CHYMOTRYPSIN"/>
</dbReference>
<feature type="region of interest" description="Disordered" evidence="9">
    <location>
        <begin position="149"/>
        <end position="205"/>
    </location>
</feature>
<dbReference type="InterPro" id="IPR051333">
    <property type="entry name" value="CLIP_Serine_Protease"/>
</dbReference>
<dbReference type="GO" id="GO:0005576">
    <property type="term" value="C:extracellular region"/>
    <property type="evidence" value="ECO:0007669"/>
    <property type="project" value="UniProtKB-SubCell"/>
</dbReference>
<evidence type="ECO:0000256" key="1">
    <source>
        <dbReference type="ARBA" id="ARBA00004613"/>
    </source>
</evidence>
<keyword evidence="5" id="KW-0378">Hydrolase</keyword>
<feature type="domain" description="Peptidase S1" evidence="10">
    <location>
        <begin position="235"/>
        <end position="491"/>
    </location>
</feature>
<dbReference type="SMART" id="SM00020">
    <property type="entry name" value="Tryp_SPc"/>
    <property type="match status" value="1"/>
</dbReference>
<dbReference type="AlphaFoldDB" id="A0AAW1MZS5"/>
<comment type="subcellular location">
    <subcellularLocation>
        <location evidence="1">Secreted</location>
    </subcellularLocation>
</comment>
<evidence type="ECO:0000256" key="5">
    <source>
        <dbReference type="ARBA" id="ARBA00022801"/>
    </source>
</evidence>
<reference evidence="11 12" key="1">
    <citation type="journal article" date="2024" name="BMC Genomics">
        <title>De novo assembly and annotation of Popillia japonica's genome with initial clues to its potential as an invasive pest.</title>
        <authorList>
            <person name="Cucini C."/>
            <person name="Boschi S."/>
            <person name="Funari R."/>
            <person name="Cardaioli E."/>
            <person name="Iannotti N."/>
            <person name="Marturano G."/>
            <person name="Paoli F."/>
            <person name="Bruttini M."/>
            <person name="Carapelli A."/>
            <person name="Frati F."/>
            <person name="Nardi F."/>
        </authorList>
    </citation>
    <scope>NUCLEOTIDE SEQUENCE [LARGE SCALE GENOMIC DNA]</scope>
    <source>
        <strain evidence="11">DMR45628</strain>
    </source>
</reference>
<proteinExistence type="predicted"/>
<feature type="compositionally biased region" description="Pro residues" evidence="9">
    <location>
        <begin position="172"/>
        <end position="185"/>
    </location>
</feature>
<keyword evidence="4" id="KW-0732">Signal</keyword>
<dbReference type="InterPro" id="IPR031986">
    <property type="entry name" value="GD_N"/>
</dbReference>
<dbReference type="InterPro" id="IPR001254">
    <property type="entry name" value="Trypsin_dom"/>
</dbReference>
<dbReference type="CDD" id="cd00190">
    <property type="entry name" value="Tryp_SPc"/>
    <property type="match status" value="1"/>
</dbReference>
<gene>
    <name evidence="11" type="ORF">QE152_g5167</name>
</gene>
<keyword evidence="12" id="KW-1185">Reference proteome</keyword>
<comment type="caution">
    <text evidence="11">The sequence shown here is derived from an EMBL/GenBank/DDBJ whole genome shotgun (WGS) entry which is preliminary data.</text>
</comment>
<dbReference type="PANTHER" id="PTHR24260">
    <property type="match status" value="1"/>
</dbReference>
<dbReference type="Gene3D" id="2.40.10.10">
    <property type="entry name" value="Trypsin-like serine proteases"/>
    <property type="match status" value="1"/>
</dbReference>
<dbReference type="Proteomes" id="UP001458880">
    <property type="component" value="Unassembled WGS sequence"/>
</dbReference>
<evidence type="ECO:0000256" key="3">
    <source>
        <dbReference type="ARBA" id="ARBA00022670"/>
    </source>
</evidence>
<evidence type="ECO:0000256" key="2">
    <source>
        <dbReference type="ARBA" id="ARBA00022525"/>
    </source>
</evidence>
<dbReference type="Pfam" id="PF16030">
    <property type="entry name" value="GD_N"/>
    <property type="match status" value="1"/>
</dbReference>
<keyword evidence="7" id="KW-0865">Zymogen</keyword>
<keyword evidence="8" id="KW-1015">Disulfide bond</keyword>
<dbReference type="InterPro" id="IPR009003">
    <property type="entry name" value="Peptidase_S1_PA"/>
</dbReference>
<evidence type="ECO:0000256" key="9">
    <source>
        <dbReference type="SAM" id="MobiDB-lite"/>
    </source>
</evidence>
<dbReference type="FunFam" id="2.40.10.10:FF:000146">
    <property type="entry name" value="Serine protease 53"/>
    <property type="match status" value="1"/>
</dbReference>
<evidence type="ECO:0000259" key="10">
    <source>
        <dbReference type="PROSITE" id="PS50240"/>
    </source>
</evidence>
<keyword evidence="3 11" id="KW-0645">Protease</keyword>
<dbReference type="GO" id="GO:0006508">
    <property type="term" value="P:proteolysis"/>
    <property type="evidence" value="ECO:0007669"/>
    <property type="project" value="UniProtKB-KW"/>
</dbReference>
<dbReference type="PROSITE" id="PS50240">
    <property type="entry name" value="TRYPSIN_DOM"/>
    <property type="match status" value="1"/>
</dbReference>
<keyword evidence="6" id="KW-0720">Serine protease</keyword>
<sequence length="492" mass="55269">MSNGAKNYRINRSMAPRFVLLVIAYFTIVLLNETSAQRLESPCPRLFVYEPPGTETDRWYGIVTLISDSDLNGVWLRIIFDRPSLQLGNWFGEVKTDDNKDYLIKNRNHKLTANTPFPLRFYIKYDPSKPVPRLESFRLNAKTVCPEGLATTAPPIASNQLYTNKEPDATSPIPPPQPVDPPSRPSRPSGGFKPPESTDEDDYFQGDFSGFNLKPTGIESNVECGTIAVQPRPLITYGQKTKAGEFPWHAALYHSRGVGLNYICGGSLISRYHVITVAHCVSRSRSQSLLNPENLLVYLGKYYLKKWSNPGVQDHQVSKIIRHPQYDSKTYANDIAIIRLSQPAEFTDFVRPICLWEGARDFNPLVGKFGTVVGWGFDENGKLTEELTMLNMPVVSKDSCIYSFPDFFSRFTTSETYCAGFTNGTSVCNGDSGGGMVFQKDTGNPNRKAYHLRGLVSVSVALQNEFKCDPTHYVVFTDVAKYLEFIKQALRQ</sequence>
<dbReference type="InterPro" id="IPR001314">
    <property type="entry name" value="Peptidase_S1A"/>
</dbReference>
<dbReference type="PANTHER" id="PTHR24260:SF143">
    <property type="entry name" value="SERINE PROTEASE GD-LIKE PROTEIN"/>
    <property type="match status" value="1"/>
</dbReference>
<dbReference type="GO" id="GO:0004252">
    <property type="term" value="F:serine-type endopeptidase activity"/>
    <property type="evidence" value="ECO:0007669"/>
    <property type="project" value="InterPro"/>
</dbReference>
<evidence type="ECO:0000313" key="12">
    <source>
        <dbReference type="Proteomes" id="UP001458880"/>
    </source>
</evidence>
<feature type="compositionally biased region" description="Low complexity" evidence="9">
    <location>
        <begin position="186"/>
        <end position="195"/>
    </location>
</feature>
<dbReference type="Pfam" id="PF00089">
    <property type="entry name" value="Trypsin"/>
    <property type="match status" value="1"/>
</dbReference>
<keyword evidence="2" id="KW-0964">Secreted</keyword>
<evidence type="ECO:0000256" key="6">
    <source>
        <dbReference type="ARBA" id="ARBA00022825"/>
    </source>
</evidence>
<protein>
    <submittedName>
        <fullName evidence="11">Serine protease gd N-terminus</fullName>
    </submittedName>
</protein>
<evidence type="ECO:0000313" key="11">
    <source>
        <dbReference type="EMBL" id="KAK9751330.1"/>
    </source>
</evidence>